<comment type="caution">
    <text evidence="1">The sequence shown here is derived from an EMBL/GenBank/DDBJ whole genome shotgun (WGS) entry which is preliminary data.</text>
</comment>
<evidence type="ECO:0000313" key="2">
    <source>
        <dbReference type="Proteomes" id="UP000309997"/>
    </source>
</evidence>
<proteinExistence type="predicted"/>
<evidence type="ECO:0000313" key="1">
    <source>
        <dbReference type="EMBL" id="KAL3568540.1"/>
    </source>
</evidence>
<organism evidence="1 2">
    <name type="scientific">Populus alba</name>
    <name type="common">White poplar</name>
    <dbReference type="NCBI Taxonomy" id="43335"/>
    <lineage>
        <taxon>Eukaryota</taxon>
        <taxon>Viridiplantae</taxon>
        <taxon>Streptophyta</taxon>
        <taxon>Embryophyta</taxon>
        <taxon>Tracheophyta</taxon>
        <taxon>Spermatophyta</taxon>
        <taxon>Magnoliopsida</taxon>
        <taxon>eudicotyledons</taxon>
        <taxon>Gunneridae</taxon>
        <taxon>Pentapetalae</taxon>
        <taxon>rosids</taxon>
        <taxon>fabids</taxon>
        <taxon>Malpighiales</taxon>
        <taxon>Salicaceae</taxon>
        <taxon>Saliceae</taxon>
        <taxon>Populus</taxon>
    </lineage>
</organism>
<protein>
    <submittedName>
        <fullName evidence="1">Uncharacterized protein</fullName>
    </submittedName>
</protein>
<reference evidence="1 2" key="1">
    <citation type="journal article" date="2024" name="Plant Biotechnol. J.">
        <title>Genome and CRISPR/Cas9 system of a widespread forest tree (Populus alba) in the world.</title>
        <authorList>
            <person name="Liu Y.J."/>
            <person name="Jiang P.F."/>
            <person name="Han X.M."/>
            <person name="Li X.Y."/>
            <person name="Wang H.M."/>
            <person name="Wang Y.J."/>
            <person name="Wang X.X."/>
            <person name="Zeng Q.Y."/>
        </authorList>
    </citation>
    <scope>NUCLEOTIDE SEQUENCE [LARGE SCALE GENOMIC DNA]</scope>
    <source>
        <strain evidence="2">cv. PAL-ZL1</strain>
    </source>
</reference>
<name>A0ACC4AQM4_POPAL</name>
<feature type="non-terminal residue" evidence="1">
    <location>
        <position position="1"/>
    </location>
</feature>
<gene>
    <name evidence="1" type="ORF">D5086_031191</name>
</gene>
<dbReference type="Proteomes" id="UP000309997">
    <property type="component" value="Unassembled WGS sequence"/>
</dbReference>
<accession>A0ACC4AQM4</accession>
<keyword evidence="2" id="KW-1185">Reference proteome</keyword>
<dbReference type="EMBL" id="RCHU02000017">
    <property type="protein sequence ID" value="KAL3568540.1"/>
    <property type="molecule type" value="Genomic_DNA"/>
</dbReference>
<sequence>VISKVEACLTANLNTLDMALWDFSQEKEPPAIKEKAFPKDDPKKPCRLTAFLGYKAGMTHIVREVEKPGSKLHKKETCEAVTIIETPQMVVVGVVGYISTPGGLRSLSTVWAQHLSEEVRRRFYKNWCKSKKKAFTKYCKKYESEDGKKDIEAQLEKLKKYCTVIRVLAHTQIRKMKGLKQKKAHLMEIQVNSWDVAKKVDFAYSFFEKHIPVDAIFQKDEMIDIIGVTKKKVWSLVGVWLDSLARLIVVFARTEKGITPIGGFPHYGVVKEDYLLIKGCCVGPKKRVVTLRQSLLKQTSRVAMEEIKLKFVDTSSKFGHGRFQTTEEKAKFYGRLKT</sequence>